<dbReference type="AlphaFoldDB" id="A0A1C7F7F9"/>
<feature type="domain" description="GGDEF" evidence="7">
    <location>
        <begin position="236"/>
        <end position="373"/>
    </location>
</feature>
<comment type="similarity">
    <text evidence="2">Belongs to the hemerythrin family.</text>
</comment>
<dbReference type="SMART" id="SM00267">
    <property type="entry name" value="GGDEF"/>
    <property type="match status" value="1"/>
</dbReference>
<dbReference type="PANTHER" id="PTHR45138:SF9">
    <property type="entry name" value="DIGUANYLATE CYCLASE DGCM-RELATED"/>
    <property type="match status" value="1"/>
</dbReference>
<dbReference type="InterPro" id="IPR012312">
    <property type="entry name" value="Hemerythrin-like"/>
</dbReference>
<evidence type="ECO:0000256" key="3">
    <source>
        <dbReference type="ARBA" id="ARBA00012528"/>
    </source>
</evidence>
<dbReference type="GO" id="GO:1902201">
    <property type="term" value="P:negative regulation of bacterial-type flagellum-dependent cell motility"/>
    <property type="evidence" value="ECO:0007669"/>
    <property type="project" value="TreeGrafter"/>
</dbReference>
<evidence type="ECO:0000256" key="2">
    <source>
        <dbReference type="ARBA" id="ARBA00010587"/>
    </source>
</evidence>
<dbReference type="GO" id="GO:0043709">
    <property type="term" value="P:cell adhesion involved in single-species biofilm formation"/>
    <property type="evidence" value="ECO:0007669"/>
    <property type="project" value="TreeGrafter"/>
</dbReference>
<dbReference type="FunFam" id="3.30.70.270:FF:000001">
    <property type="entry name" value="Diguanylate cyclase domain protein"/>
    <property type="match status" value="1"/>
</dbReference>
<dbReference type="GO" id="GO:0005886">
    <property type="term" value="C:plasma membrane"/>
    <property type="evidence" value="ECO:0007669"/>
    <property type="project" value="TreeGrafter"/>
</dbReference>
<dbReference type="SUPFAM" id="SSF55073">
    <property type="entry name" value="Nucleotide cyclase"/>
    <property type="match status" value="1"/>
</dbReference>
<dbReference type="Pfam" id="PF01814">
    <property type="entry name" value="Hemerythrin"/>
    <property type="match status" value="1"/>
</dbReference>
<dbReference type="GeneID" id="96871800"/>
<dbReference type="InterPro" id="IPR012827">
    <property type="entry name" value="Hemerythrin_metal-bd"/>
</dbReference>
<dbReference type="InterPro" id="IPR000160">
    <property type="entry name" value="GGDEF_dom"/>
</dbReference>
<keyword evidence="5" id="KW-0408">Iron</keyword>
<dbReference type="InterPro" id="IPR043128">
    <property type="entry name" value="Rev_trsase/Diguanyl_cyclase"/>
</dbReference>
<organism evidence="8 9">
    <name type="scientific">Vibrio scophthalmi</name>
    <dbReference type="NCBI Taxonomy" id="45658"/>
    <lineage>
        <taxon>Bacteria</taxon>
        <taxon>Pseudomonadati</taxon>
        <taxon>Pseudomonadota</taxon>
        <taxon>Gammaproteobacteria</taxon>
        <taxon>Vibrionales</taxon>
        <taxon>Vibrionaceae</taxon>
        <taxon>Vibrio</taxon>
    </lineage>
</organism>
<dbReference type="EMBL" id="CP016414">
    <property type="protein sequence ID" value="ANU35333.1"/>
    <property type="molecule type" value="Genomic_DNA"/>
</dbReference>
<evidence type="ECO:0000256" key="5">
    <source>
        <dbReference type="ARBA" id="ARBA00023004"/>
    </source>
</evidence>
<keyword evidence="9" id="KW-1185">Reference proteome</keyword>
<dbReference type="GO" id="GO:0046872">
    <property type="term" value="F:metal ion binding"/>
    <property type="evidence" value="ECO:0007669"/>
    <property type="project" value="UniProtKB-KW"/>
</dbReference>
<dbReference type="CDD" id="cd12107">
    <property type="entry name" value="Hemerythrin"/>
    <property type="match status" value="1"/>
</dbReference>
<evidence type="ECO:0000313" key="9">
    <source>
        <dbReference type="Proteomes" id="UP000092528"/>
    </source>
</evidence>
<protein>
    <recommendedName>
        <fullName evidence="3">diguanylate cyclase</fullName>
        <ecNumber evidence="3">2.7.7.65</ecNumber>
    </recommendedName>
</protein>
<dbReference type="InterPro" id="IPR035938">
    <property type="entry name" value="Hemerythrin-like_sf"/>
</dbReference>
<dbReference type="Pfam" id="PF00990">
    <property type="entry name" value="GGDEF"/>
    <property type="match status" value="1"/>
</dbReference>
<dbReference type="NCBIfam" id="TIGR02481">
    <property type="entry name" value="hemeryth_dom"/>
    <property type="match status" value="1"/>
</dbReference>
<evidence type="ECO:0000259" key="7">
    <source>
        <dbReference type="PROSITE" id="PS50887"/>
    </source>
</evidence>
<dbReference type="Proteomes" id="UP000092528">
    <property type="component" value="Chromosome 1"/>
</dbReference>
<dbReference type="PROSITE" id="PS50887">
    <property type="entry name" value="GGDEF"/>
    <property type="match status" value="1"/>
</dbReference>
<dbReference type="EC" id="2.7.7.65" evidence="3"/>
<dbReference type="InterPro" id="IPR050469">
    <property type="entry name" value="Diguanylate_Cyclase"/>
</dbReference>
<accession>A0A1C7F7F9</accession>
<dbReference type="InterPro" id="IPR029787">
    <property type="entry name" value="Nucleotide_cyclase"/>
</dbReference>
<reference evidence="8 9" key="1">
    <citation type="submission" date="2016-07" db="EMBL/GenBank/DDBJ databases">
        <title>Genome sequencing of Vibrio scophthalmi strain VS-05, an isolated from Paralichthys olivaceus.</title>
        <authorList>
            <person name="Han H.-J."/>
        </authorList>
    </citation>
    <scope>NUCLEOTIDE SEQUENCE [LARGE SCALE GENOMIC DNA]</scope>
    <source>
        <strain evidence="8 9">VS-05</strain>
    </source>
</reference>
<gene>
    <name evidence="8" type="ORF">VSVS05_00178</name>
</gene>
<dbReference type="RefSeq" id="WP_065544992.1">
    <property type="nucleotide sequence ID" value="NZ_CP016414.1"/>
</dbReference>
<name>A0A1C7F7F9_9VIBR</name>
<evidence type="ECO:0000256" key="6">
    <source>
        <dbReference type="ARBA" id="ARBA00034247"/>
    </source>
</evidence>
<comment type="cofactor">
    <cofactor evidence="1">
        <name>Mg(2+)</name>
        <dbReference type="ChEBI" id="CHEBI:18420"/>
    </cofactor>
</comment>
<dbReference type="STRING" id="45658.VSVS12_02822"/>
<dbReference type="CDD" id="cd01949">
    <property type="entry name" value="GGDEF"/>
    <property type="match status" value="1"/>
</dbReference>
<dbReference type="PATRIC" id="fig|45658.7.peg.163"/>
<dbReference type="NCBIfam" id="TIGR00254">
    <property type="entry name" value="GGDEF"/>
    <property type="match status" value="1"/>
</dbReference>
<evidence type="ECO:0000256" key="1">
    <source>
        <dbReference type="ARBA" id="ARBA00001946"/>
    </source>
</evidence>
<evidence type="ECO:0000313" key="8">
    <source>
        <dbReference type="EMBL" id="ANU35333.1"/>
    </source>
</evidence>
<proteinExistence type="inferred from homology"/>
<comment type="catalytic activity">
    <reaction evidence="6">
        <text>2 GTP = 3',3'-c-di-GMP + 2 diphosphate</text>
        <dbReference type="Rhea" id="RHEA:24898"/>
        <dbReference type="ChEBI" id="CHEBI:33019"/>
        <dbReference type="ChEBI" id="CHEBI:37565"/>
        <dbReference type="ChEBI" id="CHEBI:58805"/>
        <dbReference type="EC" id="2.7.7.65"/>
    </reaction>
</comment>
<dbReference type="PANTHER" id="PTHR45138">
    <property type="entry name" value="REGULATORY COMPONENTS OF SENSORY TRANSDUCTION SYSTEM"/>
    <property type="match status" value="1"/>
</dbReference>
<dbReference type="Gene3D" id="1.20.120.50">
    <property type="entry name" value="Hemerythrin-like"/>
    <property type="match status" value="1"/>
</dbReference>
<dbReference type="GO" id="GO:0052621">
    <property type="term" value="F:diguanylate cyclase activity"/>
    <property type="evidence" value="ECO:0007669"/>
    <property type="project" value="UniProtKB-EC"/>
</dbReference>
<evidence type="ECO:0000256" key="4">
    <source>
        <dbReference type="ARBA" id="ARBA00022723"/>
    </source>
</evidence>
<dbReference type="SUPFAM" id="SSF47188">
    <property type="entry name" value="Hemerythrin-like"/>
    <property type="match status" value="1"/>
</dbReference>
<keyword evidence="4" id="KW-0479">Metal-binding</keyword>
<sequence length="379" mass="43252">MPNSEIVVFPWNPNFETGIDHIDAQHKTLFQLVNKLANSLVHENRIEVAEVFDELANYATYHFTEEEQVWSEYFQQDNWMLSHTDTHESFLPDVEKIKHAAVTSCWQDTIENVLQFLIRWLALHILDNDKKMSLVVHGLKNGMALDEAKKQARKQMRGSVGVLIDTVLTMYDELSSHAIELIREKHRRIIAEKELTALNQKLQQLAIIDELSGLFNRRHFMNVIQPEIQRAKLEQHALSFISLDLDLFKSLNDSLGHLKGDEAIQSVGNILSQLNKQYGGHAFRMGGEEFLVVVTNTHYQHSTALAETIRQSIANVTLSNEEKKRSHQLTCSIGVFCHTPQGDEDFLFFLNKVDEALYQAKSTGRNNVISANNSTPCCA</sequence>
<dbReference type="Gene3D" id="3.30.70.270">
    <property type="match status" value="1"/>
</dbReference>